<dbReference type="AlphaFoldDB" id="A0A832A312"/>
<dbReference type="EMBL" id="DSTK01000019">
    <property type="protein sequence ID" value="HFK97001.1"/>
    <property type="molecule type" value="Genomic_DNA"/>
</dbReference>
<keyword evidence="1" id="KW-0472">Membrane</keyword>
<dbReference type="Pfam" id="PF07963">
    <property type="entry name" value="N_methyl"/>
    <property type="match status" value="1"/>
</dbReference>
<keyword evidence="1" id="KW-0812">Transmembrane</keyword>
<organism evidence="2">
    <name type="scientific">Desulfacinum infernum</name>
    <dbReference type="NCBI Taxonomy" id="35837"/>
    <lineage>
        <taxon>Bacteria</taxon>
        <taxon>Pseudomonadati</taxon>
        <taxon>Thermodesulfobacteriota</taxon>
        <taxon>Syntrophobacteria</taxon>
        <taxon>Syntrophobacterales</taxon>
        <taxon>Syntrophobacteraceae</taxon>
        <taxon>Desulfacinum</taxon>
    </lineage>
</organism>
<name>A0A832A312_9BACT</name>
<dbReference type="InterPro" id="IPR012902">
    <property type="entry name" value="N_methyl_site"/>
</dbReference>
<accession>A0A832A312</accession>
<protein>
    <submittedName>
        <fullName evidence="2">Prepilin-type N-terminal cleavage/methylation domain-containing protein</fullName>
    </submittedName>
</protein>
<evidence type="ECO:0000313" key="2">
    <source>
        <dbReference type="EMBL" id="HFK97001.1"/>
    </source>
</evidence>
<evidence type="ECO:0000256" key="1">
    <source>
        <dbReference type="SAM" id="Phobius"/>
    </source>
</evidence>
<dbReference type="NCBIfam" id="TIGR02532">
    <property type="entry name" value="IV_pilin_GFxxxE"/>
    <property type="match status" value="1"/>
</dbReference>
<comment type="caution">
    <text evidence="2">The sequence shown here is derived from an EMBL/GenBank/DDBJ whole genome shotgun (WGS) entry which is preliminary data.</text>
</comment>
<feature type="transmembrane region" description="Helical" evidence="1">
    <location>
        <begin position="68"/>
        <end position="88"/>
    </location>
</feature>
<dbReference type="InterPro" id="IPR045584">
    <property type="entry name" value="Pilin-like"/>
</dbReference>
<dbReference type="SUPFAM" id="SSF54523">
    <property type="entry name" value="Pili subunits"/>
    <property type="match status" value="1"/>
</dbReference>
<dbReference type="Gene3D" id="3.30.700.10">
    <property type="entry name" value="Glycoprotein, Type 4 Pilin"/>
    <property type="match status" value="1"/>
</dbReference>
<sequence length="255" mass="28320">MKAVKRRFFRNARRRAVGSREGVWPCRPTWAPWRHGRKQVAQPTSGFGRDVNQRRAIVKGKGLDQRGFTLVELAIVLVIIGIILGAVLKGQELINNAKMKRAYNQYREVLAAIYTYYDRYGKYPGDDPNAATRWATATPVPTSGNNDGLITGFTFGCTTQTTETCQAWYHMRLTNLLVGTGAQAPSNAYGGTIGIGYVGIQGLTTHWIGFDNVPGDVCQSLDEQYDDGVYNTGSIRGSGDYKTNPNTTYDIYFRL</sequence>
<keyword evidence="1" id="KW-1133">Transmembrane helix</keyword>
<reference evidence="2" key="1">
    <citation type="journal article" date="2020" name="mSystems">
        <title>Genome- and Community-Level Interaction Insights into Carbon Utilization and Element Cycling Functions of Hydrothermarchaeota in Hydrothermal Sediment.</title>
        <authorList>
            <person name="Zhou Z."/>
            <person name="Liu Y."/>
            <person name="Xu W."/>
            <person name="Pan J."/>
            <person name="Luo Z.H."/>
            <person name="Li M."/>
        </authorList>
    </citation>
    <scope>NUCLEOTIDE SEQUENCE [LARGE SCALE GENOMIC DNA]</scope>
    <source>
        <strain evidence="2">SpSt-456</strain>
    </source>
</reference>
<dbReference type="PROSITE" id="PS00409">
    <property type="entry name" value="PROKAR_NTER_METHYL"/>
    <property type="match status" value="1"/>
</dbReference>
<gene>
    <name evidence="2" type="ORF">ENS06_06700</name>
</gene>
<proteinExistence type="predicted"/>